<keyword evidence="5 7" id="KW-0472">Membrane</keyword>
<organism evidence="10 11">
    <name type="scientific">Schinkia azotoformans MEV2011</name>
    <dbReference type="NCBI Taxonomy" id="1348973"/>
    <lineage>
        <taxon>Bacteria</taxon>
        <taxon>Bacillati</taxon>
        <taxon>Bacillota</taxon>
        <taxon>Bacilli</taxon>
        <taxon>Bacillales</taxon>
        <taxon>Bacillaceae</taxon>
        <taxon>Calidifontibacillus/Schinkia group</taxon>
        <taxon>Schinkia</taxon>
    </lineage>
</organism>
<dbReference type="PANTHER" id="PTHR30627">
    <property type="entry name" value="PEPTIDOGLYCAN D,D-TRANSPEPTIDASE"/>
    <property type="match status" value="1"/>
</dbReference>
<evidence type="ECO:0000256" key="3">
    <source>
        <dbReference type="ARBA" id="ARBA00007171"/>
    </source>
</evidence>
<dbReference type="GO" id="GO:0051301">
    <property type="term" value="P:cell division"/>
    <property type="evidence" value="ECO:0007669"/>
    <property type="project" value="UniProtKB-KW"/>
</dbReference>
<dbReference type="SUPFAM" id="SSF56519">
    <property type="entry name" value="Penicillin binding protein dimerisation domain"/>
    <property type="match status" value="1"/>
</dbReference>
<dbReference type="EMBL" id="JJRY01000003">
    <property type="protein sequence ID" value="KEF39373.1"/>
    <property type="molecule type" value="Genomic_DNA"/>
</dbReference>
<dbReference type="InterPro" id="IPR036138">
    <property type="entry name" value="PBP_dimer_sf"/>
</dbReference>
<dbReference type="Gene3D" id="3.90.1310.10">
    <property type="entry name" value="Penicillin-binding protein 2a (Domain 2)"/>
    <property type="match status" value="1"/>
</dbReference>
<dbReference type="AlphaFoldDB" id="A0A072NR23"/>
<dbReference type="Pfam" id="PF03717">
    <property type="entry name" value="PBP_dimer"/>
    <property type="match status" value="1"/>
</dbReference>
<dbReference type="Proteomes" id="UP000027936">
    <property type="component" value="Unassembled WGS sequence"/>
</dbReference>
<dbReference type="EC" id="3.4.16.4" evidence="4"/>
<evidence type="ECO:0000259" key="9">
    <source>
        <dbReference type="Pfam" id="PF03717"/>
    </source>
</evidence>
<dbReference type="GO" id="GO:0009252">
    <property type="term" value="P:peptidoglycan biosynthetic process"/>
    <property type="evidence" value="ECO:0007669"/>
    <property type="project" value="UniProtKB-UniPathway"/>
</dbReference>
<feature type="domain" description="Penicillin-binding protein dimerisation" evidence="9">
    <location>
        <begin position="61"/>
        <end position="220"/>
    </location>
</feature>
<feature type="transmembrane region" description="Helical" evidence="7">
    <location>
        <begin position="7"/>
        <end position="26"/>
    </location>
</feature>
<dbReference type="UniPathway" id="UPA00219"/>
<dbReference type="InterPro" id="IPR050515">
    <property type="entry name" value="Beta-lactam/transpept"/>
</dbReference>
<dbReference type="OrthoDB" id="2985542at2"/>
<evidence type="ECO:0000313" key="10">
    <source>
        <dbReference type="EMBL" id="KEF39373.1"/>
    </source>
</evidence>
<dbReference type="PANTHER" id="PTHR30627:SF24">
    <property type="entry name" value="PENICILLIN-BINDING PROTEIN 4B"/>
    <property type="match status" value="1"/>
</dbReference>
<evidence type="ECO:0000256" key="2">
    <source>
        <dbReference type="ARBA" id="ARBA00004752"/>
    </source>
</evidence>
<evidence type="ECO:0000256" key="6">
    <source>
        <dbReference type="ARBA" id="ARBA00034000"/>
    </source>
</evidence>
<sequence>MKIKRRAISIITIIMIIFMGLIGRLAQIQLIQTESFSKHHVNLIEASIKQRTQSIVLDDGRGRFTDRNGEAITNDYYPSLVLFPFLKDMDWPSAKIAKITGIPEQYLLAEVNQAKAPFAYGGKHPIKLTEEQQKQINDLKIPGVFALYQQVYTNQIVARHLIGLVRQNKELIEKRYKEKLEIGLVSADTEIGITGLERAFDEFLLPEGESKLLYHVDQLGGPLFGLEVKYTAPANPYYPTSIKTTLNKPLQVIAEQAIDNMGMKKGGLVLLDVETSDVLAIVSRPQMNEENPFADAGGVNEMIQPQIPGSVFKIVTAAAVLENDAKIRGRRFNCNLNLYGEARTDRELGSLNFEESFAQSCNYTFAKLAEELTVQNPTYMEDYAEKLGLISRVGWYGDVFHFNHFMQFPEERVGRVWGDEKDKNVKKAINQTAIGQKEVRVSPLAVANMMATIARGGQKKQVRAVSEVQYKNGTTLFAFPKQTLQGEGLSSYTSEQLQNLLKSVVQSGTGERFKTLPYTVAGKSGTAETGRNGLVNKWFAAYFPVEQPKYALVVVDLDVKESEAKTNDIVEIVIKKLYEWDIKK</sequence>
<comment type="pathway">
    <text evidence="2">Cell wall biogenesis; peptidoglycan biosynthesis.</text>
</comment>
<comment type="caution">
    <text evidence="10">The sequence shown here is derived from an EMBL/GenBank/DDBJ whole genome shotgun (WGS) entry which is preliminary data.</text>
</comment>
<dbReference type="Gene3D" id="3.40.710.10">
    <property type="entry name" value="DD-peptidase/beta-lactamase superfamily"/>
    <property type="match status" value="1"/>
</dbReference>
<keyword evidence="7" id="KW-0812">Transmembrane</keyword>
<gene>
    <name evidence="10" type="ORF">M670_01136</name>
</gene>
<evidence type="ECO:0000256" key="1">
    <source>
        <dbReference type="ARBA" id="ARBA00004370"/>
    </source>
</evidence>
<proteinExistence type="inferred from homology"/>
<evidence type="ECO:0000256" key="7">
    <source>
        <dbReference type="SAM" id="Phobius"/>
    </source>
</evidence>
<accession>A0A072NR23</accession>
<comment type="similarity">
    <text evidence="3">Belongs to the transpeptidase family.</text>
</comment>
<keyword evidence="7" id="KW-1133">Transmembrane helix</keyword>
<dbReference type="GO" id="GO:0071972">
    <property type="term" value="F:peptidoglycan L,D-transpeptidase activity"/>
    <property type="evidence" value="ECO:0007669"/>
    <property type="project" value="TreeGrafter"/>
</dbReference>
<dbReference type="InterPro" id="IPR012338">
    <property type="entry name" value="Beta-lactam/transpept-like"/>
</dbReference>
<dbReference type="GO" id="GO:0071555">
    <property type="term" value="P:cell wall organization"/>
    <property type="evidence" value="ECO:0007669"/>
    <property type="project" value="TreeGrafter"/>
</dbReference>
<comment type="catalytic activity">
    <reaction evidence="6">
        <text>Preferential cleavage: (Ac)2-L-Lys-D-Ala-|-D-Ala. Also transpeptidation of peptidyl-alanyl moieties that are N-acyl substituents of D-alanine.</text>
        <dbReference type="EC" id="3.4.16.4"/>
    </reaction>
</comment>
<dbReference type="RefSeq" id="WP_035193966.1">
    <property type="nucleotide sequence ID" value="NZ_JJRY01000003.1"/>
</dbReference>
<comment type="subcellular location">
    <subcellularLocation>
        <location evidence="1">Membrane</location>
    </subcellularLocation>
</comment>
<protein>
    <recommendedName>
        <fullName evidence="4">serine-type D-Ala-D-Ala carboxypeptidase</fullName>
        <ecNumber evidence="4">3.4.16.4</ecNumber>
    </recommendedName>
</protein>
<dbReference type="GO" id="GO:0009002">
    <property type="term" value="F:serine-type D-Ala-D-Ala carboxypeptidase activity"/>
    <property type="evidence" value="ECO:0007669"/>
    <property type="project" value="UniProtKB-EC"/>
</dbReference>
<dbReference type="InterPro" id="IPR005311">
    <property type="entry name" value="PBP_dimer"/>
</dbReference>
<evidence type="ECO:0000313" key="11">
    <source>
        <dbReference type="Proteomes" id="UP000027936"/>
    </source>
</evidence>
<dbReference type="Pfam" id="PF00905">
    <property type="entry name" value="Transpeptidase"/>
    <property type="match status" value="1"/>
</dbReference>
<dbReference type="InterPro" id="IPR001460">
    <property type="entry name" value="PCN-bd_Tpept"/>
</dbReference>
<reference evidence="10 11" key="1">
    <citation type="submission" date="2014-04" db="EMBL/GenBank/DDBJ databases">
        <title>Draft genome sequence of Bacillus azotoformans MEV2011, a (co-) denitrifying strain unable to grow in the presence of oxygen.</title>
        <authorList>
            <person name="Nielsen M."/>
            <person name="Schreiber L."/>
            <person name="Finster K."/>
            <person name="Schramm A."/>
        </authorList>
    </citation>
    <scope>NUCLEOTIDE SEQUENCE [LARGE SCALE GENOMIC DNA]</scope>
    <source>
        <strain evidence="10 11">MEV2011</strain>
    </source>
</reference>
<dbReference type="GO" id="GO:0005886">
    <property type="term" value="C:plasma membrane"/>
    <property type="evidence" value="ECO:0007669"/>
    <property type="project" value="TreeGrafter"/>
</dbReference>
<dbReference type="GO" id="GO:0008658">
    <property type="term" value="F:penicillin binding"/>
    <property type="evidence" value="ECO:0007669"/>
    <property type="project" value="InterPro"/>
</dbReference>
<dbReference type="PATRIC" id="fig|1348973.3.peg.1108"/>
<evidence type="ECO:0000256" key="4">
    <source>
        <dbReference type="ARBA" id="ARBA00012448"/>
    </source>
</evidence>
<keyword evidence="10" id="KW-0132">Cell division</keyword>
<dbReference type="SUPFAM" id="SSF56601">
    <property type="entry name" value="beta-lactamase/transpeptidase-like"/>
    <property type="match status" value="1"/>
</dbReference>
<evidence type="ECO:0000259" key="8">
    <source>
        <dbReference type="Pfam" id="PF00905"/>
    </source>
</evidence>
<evidence type="ECO:0000256" key="5">
    <source>
        <dbReference type="ARBA" id="ARBA00023136"/>
    </source>
</evidence>
<feature type="domain" description="Penicillin-binding protein transpeptidase" evidence="8">
    <location>
        <begin position="266"/>
        <end position="573"/>
    </location>
</feature>
<name>A0A072NR23_SCHAZ</name>
<keyword evidence="10" id="KW-0131">Cell cycle</keyword>